<evidence type="ECO:0000259" key="9">
    <source>
        <dbReference type="Pfam" id="PF12704"/>
    </source>
</evidence>
<evidence type="ECO:0000256" key="3">
    <source>
        <dbReference type="ARBA" id="ARBA00022692"/>
    </source>
</evidence>
<comment type="subcellular location">
    <subcellularLocation>
        <location evidence="1">Cell membrane</location>
        <topology evidence="1">Multi-pass membrane protein</topology>
    </subcellularLocation>
</comment>
<evidence type="ECO:0000256" key="5">
    <source>
        <dbReference type="ARBA" id="ARBA00023136"/>
    </source>
</evidence>
<protein>
    <submittedName>
        <fullName evidence="10">Uncharacterized protein</fullName>
    </submittedName>
</protein>
<accession>A0A6S6U277</accession>
<keyword evidence="3 7" id="KW-0812">Transmembrane</keyword>
<evidence type="ECO:0000256" key="2">
    <source>
        <dbReference type="ARBA" id="ARBA00022475"/>
    </source>
</evidence>
<organism evidence="10">
    <name type="scientific">uncultured Aureispira sp</name>
    <dbReference type="NCBI Taxonomy" id="1331704"/>
    <lineage>
        <taxon>Bacteria</taxon>
        <taxon>Pseudomonadati</taxon>
        <taxon>Bacteroidota</taxon>
        <taxon>Saprospiria</taxon>
        <taxon>Saprospirales</taxon>
        <taxon>Saprospiraceae</taxon>
        <taxon>Aureispira</taxon>
        <taxon>environmental samples</taxon>
    </lineage>
</organism>
<evidence type="ECO:0000259" key="8">
    <source>
        <dbReference type="Pfam" id="PF02687"/>
    </source>
</evidence>
<name>A0A6S6U277_9BACT</name>
<feature type="transmembrane region" description="Helical" evidence="7">
    <location>
        <begin position="301"/>
        <end position="323"/>
    </location>
</feature>
<dbReference type="InterPro" id="IPR050250">
    <property type="entry name" value="Macrolide_Exporter_MacB"/>
</dbReference>
<dbReference type="Pfam" id="PF12704">
    <property type="entry name" value="MacB_PCD"/>
    <property type="match status" value="1"/>
</dbReference>
<comment type="similarity">
    <text evidence="6">Belongs to the ABC-4 integral membrane protein family.</text>
</comment>
<feature type="domain" description="ABC3 transporter permease C-terminal" evidence="8">
    <location>
        <begin position="305"/>
        <end position="417"/>
    </location>
</feature>
<reference evidence="10" key="1">
    <citation type="submission" date="2020-01" db="EMBL/GenBank/DDBJ databases">
        <authorList>
            <person name="Meier V. D."/>
            <person name="Meier V D."/>
        </authorList>
    </citation>
    <scope>NUCLEOTIDE SEQUENCE</scope>
    <source>
        <strain evidence="10">HLG_WM_MAG_10</strain>
    </source>
</reference>
<evidence type="ECO:0000256" key="6">
    <source>
        <dbReference type="ARBA" id="ARBA00038076"/>
    </source>
</evidence>
<evidence type="ECO:0000256" key="1">
    <source>
        <dbReference type="ARBA" id="ARBA00004651"/>
    </source>
</evidence>
<dbReference type="GO" id="GO:0005886">
    <property type="term" value="C:plasma membrane"/>
    <property type="evidence" value="ECO:0007669"/>
    <property type="project" value="UniProtKB-SubCell"/>
</dbReference>
<dbReference type="Pfam" id="PF02687">
    <property type="entry name" value="FtsX"/>
    <property type="match status" value="1"/>
</dbReference>
<sequence length="424" mass="46965">MKTLLLLPRIFFESIRQAFQQLAGNKLRTLLSLSGITIGIFCVIMVLSAVDSLEANIQDSFKQLGDDVVYISKMPWGEPPQEGNFWKYKRRPETDYRDYEVIMEQTQTADIATFTVFIGNGTAESKTSNASNVFFIGVTDHYKDMFGLEFSKGRYFTPAEFYKGTNHIIIGYDVAQTLFRPTEDPIGKYIKVKGQRLQVIGVLKKEGKDLINPLDFDGAGLIPYNTTRKYINLKKAGFNRGRTSISVKAKKGVRLKTLQAELTGVLRAKRLLKPVEEDNFSLNTLSIVSQIFENIFGIIRIAGYIIGFFAIVVGGFSVANIMFVSVTERTRLIGIKKALGAKNYVILMEFLVESIILCLIGGFVGLLFVMLGAEAATSIAEYEIFLSPGNAVRGLFIASSSGVLAGIIPAYRASQMVPVDAIRA</sequence>
<feature type="transmembrane region" description="Helical" evidence="7">
    <location>
        <begin position="391"/>
        <end position="411"/>
    </location>
</feature>
<feature type="transmembrane region" description="Helical" evidence="7">
    <location>
        <begin position="344"/>
        <end position="371"/>
    </location>
</feature>
<dbReference type="InterPro" id="IPR003838">
    <property type="entry name" value="ABC3_permease_C"/>
</dbReference>
<feature type="domain" description="MacB-like periplasmic core" evidence="9">
    <location>
        <begin position="29"/>
        <end position="263"/>
    </location>
</feature>
<dbReference type="AlphaFoldDB" id="A0A6S6U277"/>
<keyword evidence="4 7" id="KW-1133">Transmembrane helix</keyword>
<evidence type="ECO:0000313" key="10">
    <source>
        <dbReference type="EMBL" id="CAA6823310.1"/>
    </source>
</evidence>
<keyword evidence="2" id="KW-1003">Cell membrane</keyword>
<gene>
    <name evidence="10" type="ORF">HELGO_WM19074</name>
</gene>
<dbReference type="PANTHER" id="PTHR30572:SF4">
    <property type="entry name" value="ABC TRANSPORTER PERMEASE YTRF"/>
    <property type="match status" value="1"/>
</dbReference>
<feature type="transmembrane region" description="Helical" evidence="7">
    <location>
        <begin position="30"/>
        <end position="50"/>
    </location>
</feature>
<evidence type="ECO:0000256" key="4">
    <source>
        <dbReference type="ARBA" id="ARBA00022989"/>
    </source>
</evidence>
<dbReference type="PANTHER" id="PTHR30572">
    <property type="entry name" value="MEMBRANE COMPONENT OF TRANSPORTER-RELATED"/>
    <property type="match status" value="1"/>
</dbReference>
<evidence type="ECO:0000256" key="7">
    <source>
        <dbReference type="SAM" id="Phobius"/>
    </source>
</evidence>
<keyword evidence="5 7" id="KW-0472">Membrane</keyword>
<proteinExistence type="inferred from homology"/>
<dbReference type="EMBL" id="CACVAQ010000326">
    <property type="protein sequence ID" value="CAA6823310.1"/>
    <property type="molecule type" value="Genomic_DNA"/>
</dbReference>
<dbReference type="InterPro" id="IPR025857">
    <property type="entry name" value="MacB_PCD"/>
</dbReference>
<dbReference type="GO" id="GO:0022857">
    <property type="term" value="F:transmembrane transporter activity"/>
    <property type="evidence" value="ECO:0007669"/>
    <property type="project" value="TreeGrafter"/>
</dbReference>